<dbReference type="InterPro" id="IPR021122">
    <property type="entry name" value="RNA_ligase_dom_REL/Rnl2"/>
</dbReference>
<accession>A0A6M3JR49</accession>
<organism evidence="2">
    <name type="scientific">viral metagenome</name>
    <dbReference type="NCBI Taxonomy" id="1070528"/>
    <lineage>
        <taxon>unclassified sequences</taxon>
        <taxon>metagenomes</taxon>
        <taxon>organismal metagenomes</taxon>
    </lineage>
</organism>
<gene>
    <name evidence="2" type="ORF">MM415A03168_0011</name>
    <name evidence="3" type="ORF">MM415B03702_0002</name>
</gene>
<dbReference type="Pfam" id="PF09414">
    <property type="entry name" value="RNA_ligase"/>
    <property type="match status" value="1"/>
</dbReference>
<name>A0A6M3JR49_9ZZZZ</name>
<dbReference type="EMBL" id="MT143270">
    <property type="protein sequence ID" value="QJA94896.1"/>
    <property type="molecule type" value="Genomic_DNA"/>
</dbReference>
<keyword evidence="2" id="KW-0436">Ligase</keyword>
<dbReference type="Pfam" id="PF21189">
    <property type="entry name" value="PHA02142"/>
    <property type="match status" value="1"/>
</dbReference>
<dbReference type="SUPFAM" id="SSF56091">
    <property type="entry name" value="DNA ligase/mRNA capping enzyme, catalytic domain"/>
    <property type="match status" value="1"/>
</dbReference>
<dbReference type="AlphaFoldDB" id="A0A6M3JR49"/>
<evidence type="ECO:0000259" key="1">
    <source>
        <dbReference type="Pfam" id="PF09414"/>
    </source>
</evidence>
<protein>
    <submittedName>
        <fullName evidence="2">Putative RNA ligase</fullName>
    </submittedName>
</protein>
<reference evidence="2" key="1">
    <citation type="submission" date="2020-03" db="EMBL/GenBank/DDBJ databases">
        <title>The deep terrestrial virosphere.</title>
        <authorList>
            <person name="Holmfeldt K."/>
            <person name="Nilsson E."/>
            <person name="Simone D."/>
            <person name="Lopez-Fernandez M."/>
            <person name="Wu X."/>
            <person name="de Brujin I."/>
            <person name="Lundin D."/>
            <person name="Andersson A."/>
            <person name="Bertilsson S."/>
            <person name="Dopson M."/>
        </authorList>
    </citation>
    <scope>NUCLEOTIDE SEQUENCE</scope>
    <source>
        <strain evidence="2">MM415A03168</strain>
        <strain evidence="3">MM415B03702</strain>
    </source>
</reference>
<evidence type="ECO:0000313" key="2">
    <source>
        <dbReference type="EMBL" id="QJA71465.1"/>
    </source>
</evidence>
<dbReference type="GO" id="GO:0016874">
    <property type="term" value="F:ligase activity"/>
    <property type="evidence" value="ECO:0007669"/>
    <property type="project" value="UniProtKB-KW"/>
</dbReference>
<proteinExistence type="predicted"/>
<dbReference type="Gene3D" id="3.30.470.30">
    <property type="entry name" value="DNA ligase/mRNA capping enzyme"/>
    <property type="match status" value="1"/>
</dbReference>
<feature type="domain" description="RNA ligase" evidence="1">
    <location>
        <begin position="185"/>
        <end position="358"/>
    </location>
</feature>
<evidence type="ECO:0000313" key="3">
    <source>
        <dbReference type="EMBL" id="QJA94896.1"/>
    </source>
</evidence>
<dbReference type="EMBL" id="MT141875">
    <property type="protein sequence ID" value="QJA71465.1"/>
    <property type="molecule type" value="Genomic_DNA"/>
</dbReference>
<sequence>MRKLASVRRIISLEPIPKADNIVKATVDGWQCVAKKDQFREGELCIFFEIDSIVIEHEVFEFMRPRKFRVKTARFMKQMSQGLIMPLSIIEQITGKQIPVEEGTDLTETLGVTKHDPYLEKEKRFSGKKQKKNFIIQYMMSFGWFRKLHYKYTGRGNNFPWFLSKTDEERVQNLPHIFKLWDGIEVYETEKMHGMSATYAIYKGKFFLERFLFKDFYVCSRNLALHKEDDSEWWEIARRLDIKKKLQSVGKNIAIQGEICGIGIHKDPYQIKDLRFFVFNVIDINTNKKYNFQDKLRFCVDYDFNVVPYVERYFMNKDSTVNEMIERSKGKSAINNKILREGIVIRNVNDDHMSFKAINPEFLLKYEE</sequence>